<keyword evidence="3" id="KW-1185">Reference proteome</keyword>
<name>A0ABD1URR1_9LAMI</name>
<dbReference type="EMBL" id="JBFOLK010000003">
    <property type="protein sequence ID" value="KAL2527730.1"/>
    <property type="molecule type" value="Genomic_DNA"/>
</dbReference>
<evidence type="ECO:0000313" key="2">
    <source>
        <dbReference type="EMBL" id="KAL2527730.1"/>
    </source>
</evidence>
<evidence type="ECO:0000313" key="3">
    <source>
        <dbReference type="Proteomes" id="UP001604336"/>
    </source>
</evidence>
<reference evidence="3" key="1">
    <citation type="submission" date="2024-07" db="EMBL/GenBank/DDBJ databases">
        <title>Two chromosome-level genome assemblies of Korean endemic species Abeliophyllum distichum and Forsythia ovata (Oleaceae).</title>
        <authorList>
            <person name="Jang H."/>
        </authorList>
    </citation>
    <scope>NUCLEOTIDE SEQUENCE [LARGE SCALE GENOMIC DNA]</scope>
</reference>
<proteinExistence type="predicted"/>
<protein>
    <submittedName>
        <fullName evidence="2">Cysteine-rich RLK (RECEPTOR-like protein kinase) 8</fullName>
    </submittedName>
</protein>
<accession>A0ABD1URR1</accession>
<sequence>MKQQQNEDQNVAAVGDALDGLHVLTVYDGEIDREALESVEPFSYEEAKKAMKEEINSLDKNDTWKLVERPKNQKVVHCKWIYKLKEGEEPNDLLRYKSRLVAKGFTQREGIDYNEVFFSMIKYKTISSQSQVRKKTNGAGLLAKADLGLIGA</sequence>
<dbReference type="Pfam" id="PF07727">
    <property type="entry name" value="RVT_2"/>
    <property type="match status" value="1"/>
</dbReference>
<feature type="domain" description="Reverse transcriptase Ty1/copia-type" evidence="1">
    <location>
        <begin position="61"/>
        <end position="126"/>
    </location>
</feature>
<gene>
    <name evidence="2" type="ORF">Adt_12784</name>
</gene>
<comment type="caution">
    <text evidence="2">The sequence shown here is derived from an EMBL/GenBank/DDBJ whole genome shotgun (WGS) entry which is preliminary data.</text>
</comment>
<dbReference type="Proteomes" id="UP001604336">
    <property type="component" value="Unassembled WGS sequence"/>
</dbReference>
<dbReference type="InterPro" id="IPR013103">
    <property type="entry name" value="RVT_2"/>
</dbReference>
<dbReference type="AlphaFoldDB" id="A0ABD1URR1"/>
<evidence type="ECO:0000259" key="1">
    <source>
        <dbReference type="Pfam" id="PF07727"/>
    </source>
</evidence>
<organism evidence="2 3">
    <name type="scientific">Abeliophyllum distichum</name>
    <dbReference type="NCBI Taxonomy" id="126358"/>
    <lineage>
        <taxon>Eukaryota</taxon>
        <taxon>Viridiplantae</taxon>
        <taxon>Streptophyta</taxon>
        <taxon>Embryophyta</taxon>
        <taxon>Tracheophyta</taxon>
        <taxon>Spermatophyta</taxon>
        <taxon>Magnoliopsida</taxon>
        <taxon>eudicotyledons</taxon>
        <taxon>Gunneridae</taxon>
        <taxon>Pentapetalae</taxon>
        <taxon>asterids</taxon>
        <taxon>lamiids</taxon>
        <taxon>Lamiales</taxon>
        <taxon>Oleaceae</taxon>
        <taxon>Forsythieae</taxon>
        <taxon>Abeliophyllum</taxon>
    </lineage>
</organism>